<dbReference type="PANTHER" id="PTHR32089">
    <property type="entry name" value="METHYL-ACCEPTING CHEMOTAXIS PROTEIN MCPB"/>
    <property type="match status" value="1"/>
</dbReference>
<comment type="caution">
    <text evidence="4">The sequence shown here is derived from an EMBL/GenBank/DDBJ whole genome shotgun (WGS) entry which is preliminary data.</text>
</comment>
<name>A0A090N749_AFIFE</name>
<dbReference type="GO" id="GO:0016020">
    <property type="term" value="C:membrane"/>
    <property type="evidence" value="ECO:0007669"/>
    <property type="project" value="InterPro"/>
</dbReference>
<keyword evidence="5" id="KW-1185">Reference proteome</keyword>
<evidence type="ECO:0000259" key="3">
    <source>
        <dbReference type="PROSITE" id="PS50111"/>
    </source>
</evidence>
<dbReference type="EMBL" id="CCAZ020000001">
    <property type="protein sequence ID" value="CEG07983.1"/>
    <property type="molecule type" value="Genomic_DNA"/>
</dbReference>
<evidence type="ECO:0000256" key="2">
    <source>
        <dbReference type="PROSITE-ProRule" id="PRU00284"/>
    </source>
</evidence>
<keyword evidence="1 2" id="KW-0807">Transducer</keyword>
<dbReference type="InterPro" id="IPR004089">
    <property type="entry name" value="MCPsignal_dom"/>
</dbReference>
<dbReference type="Pfam" id="PF00015">
    <property type="entry name" value="MCPsignal"/>
    <property type="match status" value="1"/>
</dbReference>
<dbReference type="GO" id="GO:0007165">
    <property type="term" value="P:signal transduction"/>
    <property type="evidence" value="ECO:0007669"/>
    <property type="project" value="UniProtKB-KW"/>
</dbReference>
<dbReference type="Gene3D" id="1.10.287.950">
    <property type="entry name" value="Methyl-accepting chemotaxis protein"/>
    <property type="match status" value="1"/>
</dbReference>
<reference evidence="4 5" key="1">
    <citation type="journal article" date="2014" name="Genome Announc.">
        <title>Genome Sequence of Afipia felis Strain 76713, Isolated in Hospital Water Using an Amoeba Co-Culture Procedure.</title>
        <authorList>
            <person name="Benamar S."/>
            <person name="La Scola B."/>
            <person name="Croce O."/>
        </authorList>
    </citation>
    <scope>NUCLEOTIDE SEQUENCE [LARGE SCALE GENOMIC DNA]</scope>
    <source>
        <strain evidence="4 5">76713</strain>
    </source>
</reference>
<dbReference type="RefSeq" id="WP_244469069.1">
    <property type="nucleotide sequence ID" value="NZ_CCAZ020000001.1"/>
</dbReference>
<dbReference type="PANTHER" id="PTHR32089:SF112">
    <property type="entry name" value="LYSOZYME-LIKE PROTEIN-RELATED"/>
    <property type="match status" value="1"/>
</dbReference>
<evidence type="ECO:0000313" key="5">
    <source>
        <dbReference type="Proteomes" id="UP000035762"/>
    </source>
</evidence>
<organism evidence="4 5">
    <name type="scientific">Afipia felis</name>
    <name type="common">Cat scratch disease bacillus</name>
    <dbReference type="NCBI Taxonomy" id="1035"/>
    <lineage>
        <taxon>Bacteria</taxon>
        <taxon>Pseudomonadati</taxon>
        <taxon>Pseudomonadota</taxon>
        <taxon>Alphaproteobacteria</taxon>
        <taxon>Hyphomicrobiales</taxon>
        <taxon>Nitrobacteraceae</taxon>
        <taxon>Afipia</taxon>
    </lineage>
</organism>
<accession>A0A090N749</accession>
<dbReference type="STRING" id="1035.BN961_01389"/>
<feature type="domain" description="Methyl-accepting transducer" evidence="3">
    <location>
        <begin position="34"/>
        <end position="270"/>
    </location>
</feature>
<dbReference type="PROSITE" id="PS50111">
    <property type="entry name" value="CHEMOTAXIS_TRANSDUC_2"/>
    <property type="match status" value="1"/>
</dbReference>
<dbReference type="SMART" id="SM00283">
    <property type="entry name" value="MA"/>
    <property type="match status" value="1"/>
</dbReference>
<evidence type="ECO:0000256" key="1">
    <source>
        <dbReference type="ARBA" id="ARBA00023224"/>
    </source>
</evidence>
<proteinExistence type="predicted"/>
<evidence type="ECO:0000313" key="4">
    <source>
        <dbReference type="EMBL" id="CEG07983.1"/>
    </source>
</evidence>
<dbReference type="Proteomes" id="UP000035762">
    <property type="component" value="Unassembled WGS sequence"/>
</dbReference>
<sequence>MTNPQLLHAQVLTTPESAQIPTVSERLVDELGNGLGNLGVELADVLGNLHDVASRVSRQSEQFGHLQVTADTMVAANRNIDGAARTVQSFTANAAAEITQSREVVTSAVGNITELVTAVSRIEDRLAAISQVLSQVGKVSGTIETIAKQTNLLALNATIEAARAGDAGRGFAVVANEVKSLAEATRQATLQISQTVQNLDGEIGHLIEDSGVATRFAREAGEGANHIQGTINRVHEGFATVERDISAIAAAAATNMEHCDVVLAELGDLAKGVDLSSSDLKHADDRVEGLLGASETLIKAIAESGVETSDTPFIQAAVEMAAKVGKAFEAAIERGEITEQQFFEPNYREIEGTNPKQYLSSYVELTDRILPPIQDPVQKMDPRVMFSVAWARDGYLPTHNPNYRHPQGDDPVWNAANCRNRRIFKDRAAEKVANSTAPFLLQTYRRDMGNGNFVLLKDASAPIRIRGRHWGCFRIGFRQS</sequence>
<dbReference type="SUPFAM" id="SSF58104">
    <property type="entry name" value="Methyl-accepting chemotaxis protein (MCP) signaling domain"/>
    <property type="match status" value="1"/>
</dbReference>
<dbReference type="AlphaFoldDB" id="A0A090N749"/>
<gene>
    <name evidence="4" type="primary">mcp2_2</name>
    <name evidence="4" type="ORF">BN961_01389</name>
</gene>
<protein>
    <submittedName>
        <fullName evidence="4">Methyl-accepting chemotaxis protein 2</fullName>
    </submittedName>
</protein>